<feature type="transmembrane region" description="Helical" evidence="6">
    <location>
        <begin position="111"/>
        <end position="135"/>
    </location>
</feature>
<sequence length="226" mass="24757">MNTQPPTRLFRAVFVVVTLLEIAGDMGQRQWLHYGTKPLIVGMLLVWAWRHRTVGGRPMMILRIGLVFALLGDIFLMIQEVDLFGPGLASFLFMQLCYCAVFGMRGAFQSISLAMFGLISLPFALYAGVFLMILYPAFTANPALQGLWIPVIVYVGCISTMGLLAALRRGNAGYGHVLTGALLFILSDSAIAVNGFLSPFPGSTPLIMSTYAAAQYLIVSYIHPRQ</sequence>
<proteinExistence type="inferred from homology"/>
<reference evidence="7 8" key="1">
    <citation type="submission" date="2019-06" db="EMBL/GenBank/DDBJ databases">
        <title>Spirosoma utsteinense sp. nov. isolated from Antarctic ice-free soils.</title>
        <authorList>
            <person name="Tahon G."/>
        </authorList>
    </citation>
    <scope>NUCLEOTIDE SEQUENCE [LARGE SCALE GENOMIC DNA]</scope>
    <source>
        <strain evidence="7 8">LMG 31447</strain>
    </source>
</reference>
<dbReference type="PANTHER" id="PTHR31885:SF6">
    <property type="entry name" value="GH04784P"/>
    <property type="match status" value="1"/>
</dbReference>
<dbReference type="Proteomes" id="UP000700732">
    <property type="component" value="Unassembled WGS sequence"/>
</dbReference>
<dbReference type="RefSeq" id="WP_186738888.1">
    <property type="nucleotide sequence ID" value="NZ_VFIA01000022.1"/>
</dbReference>
<evidence type="ECO:0000256" key="1">
    <source>
        <dbReference type="ARBA" id="ARBA00004141"/>
    </source>
</evidence>
<organism evidence="7 8">
    <name type="scientific">Spirosoma utsteinense</name>
    <dbReference type="NCBI Taxonomy" id="2585773"/>
    <lineage>
        <taxon>Bacteria</taxon>
        <taxon>Pseudomonadati</taxon>
        <taxon>Bacteroidota</taxon>
        <taxon>Cytophagia</taxon>
        <taxon>Cytophagales</taxon>
        <taxon>Cytophagaceae</taxon>
        <taxon>Spirosoma</taxon>
    </lineage>
</organism>
<feature type="transmembrane region" description="Helical" evidence="6">
    <location>
        <begin position="174"/>
        <end position="197"/>
    </location>
</feature>
<feature type="transmembrane region" description="Helical" evidence="6">
    <location>
        <begin position="203"/>
        <end position="222"/>
    </location>
</feature>
<protein>
    <submittedName>
        <fullName evidence="7">Membrane protein YhhN</fullName>
    </submittedName>
</protein>
<evidence type="ECO:0000256" key="3">
    <source>
        <dbReference type="ARBA" id="ARBA00022692"/>
    </source>
</evidence>
<evidence type="ECO:0000313" key="7">
    <source>
        <dbReference type="EMBL" id="MBC3793111.1"/>
    </source>
</evidence>
<comment type="caution">
    <text evidence="7">The sequence shown here is derived from an EMBL/GenBank/DDBJ whole genome shotgun (WGS) entry which is preliminary data.</text>
</comment>
<dbReference type="EMBL" id="VFIA01000022">
    <property type="protein sequence ID" value="MBC3793111.1"/>
    <property type="molecule type" value="Genomic_DNA"/>
</dbReference>
<dbReference type="PANTHER" id="PTHR31885">
    <property type="entry name" value="GH04784P"/>
    <property type="match status" value="1"/>
</dbReference>
<comment type="subcellular location">
    <subcellularLocation>
        <location evidence="1">Membrane</location>
        <topology evidence="1">Multi-pass membrane protein</topology>
    </subcellularLocation>
</comment>
<dbReference type="InterPro" id="IPR012506">
    <property type="entry name" value="TMEM86B-like"/>
</dbReference>
<gene>
    <name evidence="7" type="ORF">FH603_3628</name>
</gene>
<feature type="transmembrane region" description="Helical" evidence="6">
    <location>
        <begin position="84"/>
        <end position="104"/>
    </location>
</feature>
<comment type="similarity">
    <text evidence="2">Belongs to the TMEM86 family.</text>
</comment>
<dbReference type="Pfam" id="PF07947">
    <property type="entry name" value="YhhN"/>
    <property type="match status" value="1"/>
</dbReference>
<evidence type="ECO:0000256" key="5">
    <source>
        <dbReference type="ARBA" id="ARBA00023136"/>
    </source>
</evidence>
<evidence type="ECO:0000256" key="4">
    <source>
        <dbReference type="ARBA" id="ARBA00022989"/>
    </source>
</evidence>
<name>A0ABR6W961_9BACT</name>
<feature type="transmembrane region" description="Helical" evidence="6">
    <location>
        <begin position="147"/>
        <end position="167"/>
    </location>
</feature>
<keyword evidence="5 6" id="KW-0472">Membrane</keyword>
<evidence type="ECO:0000256" key="6">
    <source>
        <dbReference type="SAM" id="Phobius"/>
    </source>
</evidence>
<feature type="transmembrane region" description="Helical" evidence="6">
    <location>
        <begin position="61"/>
        <end position="78"/>
    </location>
</feature>
<evidence type="ECO:0000256" key="2">
    <source>
        <dbReference type="ARBA" id="ARBA00007375"/>
    </source>
</evidence>
<accession>A0ABR6W961</accession>
<keyword evidence="8" id="KW-1185">Reference proteome</keyword>
<keyword evidence="3 6" id="KW-0812">Transmembrane</keyword>
<keyword evidence="4 6" id="KW-1133">Transmembrane helix</keyword>
<evidence type="ECO:0000313" key="8">
    <source>
        <dbReference type="Proteomes" id="UP000700732"/>
    </source>
</evidence>